<comment type="similarity">
    <text evidence="1">Belongs to the type III secretion exporter family.</text>
</comment>
<feature type="region of interest" description="Disordered" evidence="5">
    <location>
        <begin position="90"/>
        <end position="110"/>
    </location>
</feature>
<accession>A0A369WMZ3</accession>
<name>A0A369WMZ3_9GAMM</name>
<dbReference type="SUPFAM" id="SSF160544">
    <property type="entry name" value="EscU C-terminal domain-like"/>
    <property type="match status" value="1"/>
</dbReference>
<keyword evidence="3" id="KW-0653">Protein transport</keyword>
<dbReference type="Proteomes" id="UP000253769">
    <property type="component" value="Unassembled WGS sequence"/>
</dbReference>
<dbReference type="PANTHER" id="PTHR30531">
    <property type="entry name" value="FLAGELLAR BIOSYNTHETIC PROTEIN FLHB"/>
    <property type="match status" value="1"/>
</dbReference>
<dbReference type="EMBL" id="QQOH01000002">
    <property type="protein sequence ID" value="RDE22439.1"/>
    <property type="molecule type" value="Genomic_DNA"/>
</dbReference>
<sequence>MNEEKPQNRSAVALTYNQQQAPYLSAKGQGLVAEEIIRVAAEHGILIHEDPALVDTLSMLQLGQEIPESLYKAIAEVIAFAYSLREDKPDLGSLSDTLANSGQDSNDSNR</sequence>
<evidence type="ECO:0000256" key="5">
    <source>
        <dbReference type="SAM" id="MobiDB-lite"/>
    </source>
</evidence>
<feature type="compositionally biased region" description="Polar residues" evidence="5">
    <location>
        <begin position="94"/>
        <end position="110"/>
    </location>
</feature>
<organism evidence="6 7">
    <name type="scientific">Motiliproteus coralliicola</name>
    <dbReference type="NCBI Taxonomy" id="2283196"/>
    <lineage>
        <taxon>Bacteria</taxon>
        <taxon>Pseudomonadati</taxon>
        <taxon>Pseudomonadota</taxon>
        <taxon>Gammaproteobacteria</taxon>
        <taxon>Oceanospirillales</taxon>
        <taxon>Oceanospirillaceae</taxon>
        <taxon>Motiliproteus</taxon>
    </lineage>
</organism>
<protein>
    <recommendedName>
        <fullName evidence="2">Flagellar biosynthetic protein FlhB</fullName>
    </recommendedName>
</protein>
<dbReference type="GO" id="GO:0009306">
    <property type="term" value="P:protein secretion"/>
    <property type="evidence" value="ECO:0007669"/>
    <property type="project" value="InterPro"/>
</dbReference>
<evidence type="ECO:0000256" key="3">
    <source>
        <dbReference type="ARBA" id="ARBA00023225"/>
    </source>
</evidence>
<keyword evidence="6" id="KW-0282">Flagellum</keyword>
<proteinExistence type="inferred from homology"/>
<keyword evidence="6" id="KW-0966">Cell projection</keyword>
<evidence type="ECO:0000256" key="4">
    <source>
        <dbReference type="ARBA" id="ARBA00025078"/>
    </source>
</evidence>
<dbReference type="AlphaFoldDB" id="A0A369WMZ3"/>
<evidence type="ECO:0000313" key="7">
    <source>
        <dbReference type="Proteomes" id="UP000253769"/>
    </source>
</evidence>
<dbReference type="InterPro" id="IPR029025">
    <property type="entry name" value="T3SS_substrate_exporter_C"/>
</dbReference>
<keyword evidence="7" id="KW-1185">Reference proteome</keyword>
<keyword evidence="3" id="KW-1006">Bacterial flagellum protein export</keyword>
<dbReference type="PANTHER" id="PTHR30531:SF12">
    <property type="entry name" value="FLAGELLAR BIOSYNTHETIC PROTEIN FLHB"/>
    <property type="match status" value="1"/>
</dbReference>
<dbReference type="OrthoDB" id="5244399at2"/>
<comment type="function">
    <text evidence="4">Required for formation of the rod structure in the basal body of the flagellar apparatus. Together with FliI and FliH, may constitute the export apparatus of flagellin.</text>
</comment>
<dbReference type="GO" id="GO:0005886">
    <property type="term" value="C:plasma membrane"/>
    <property type="evidence" value="ECO:0007669"/>
    <property type="project" value="TreeGrafter"/>
</dbReference>
<dbReference type="Pfam" id="PF01312">
    <property type="entry name" value="Bac_export_2"/>
    <property type="match status" value="1"/>
</dbReference>
<dbReference type="RefSeq" id="WP_114695064.1">
    <property type="nucleotide sequence ID" value="NZ_QQOH01000002.1"/>
</dbReference>
<keyword evidence="6" id="KW-0969">Cilium</keyword>
<comment type="caution">
    <text evidence="6">The sequence shown here is derived from an EMBL/GenBank/DDBJ whole genome shotgun (WGS) entry which is preliminary data.</text>
</comment>
<reference evidence="6 7" key="1">
    <citation type="submission" date="2018-07" db="EMBL/GenBank/DDBJ databases">
        <title>Motiliproteus coralliicola sp. nov., a bacterium isolated from Coral.</title>
        <authorList>
            <person name="Wang G."/>
        </authorList>
    </citation>
    <scope>NUCLEOTIDE SEQUENCE [LARGE SCALE GENOMIC DNA]</scope>
    <source>
        <strain evidence="6 7">C34</strain>
    </source>
</reference>
<dbReference type="Gene3D" id="3.40.1690.10">
    <property type="entry name" value="secretion proteins EscU"/>
    <property type="match status" value="1"/>
</dbReference>
<dbReference type="InterPro" id="IPR006135">
    <property type="entry name" value="T3SS_substrate_exporter"/>
</dbReference>
<evidence type="ECO:0000313" key="6">
    <source>
        <dbReference type="EMBL" id="RDE22439.1"/>
    </source>
</evidence>
<keyword evidence="3" id="KW-0813">Transport</keyword>
<gene>
    <name evidence="6" type="ORF">DV711_07485</name>
</gene>
<evidence type="ECO:0000256" key="2">
    <source>
        <dbReference type="ARBA" id="ARBA00021622"/>
    </source>
</evidence>
<evidence type="ECO:0000256" key="1">
    <source>
        <dbReference type="ARBA" id="ARBA00010690"/>
    </source>
</evidence>